<evidence type="ECO:0000313" key="2">
    <source>
        <dbReference type="Proteomes" id="UP001157167"/>
    </source>
</evidence>
<dbReference type="EMBL" id="BSPX01000012">
    <property type="protein sequence ID" value="GLT21774.1"/>
    <property type="molecule type" value="Genomic_DNA"/>
</dbReference>
<evidence type="ECO:0008006" key="3">
    <source>
        <dbReference type="Google" id="ProtNLM"/>
    </source>
</evidence>
<dbReference type="RefSeq" id="WP_284187164.1">
    <property type="nucleotide sequence ID" value="NZ_BSPX01000012.1"/>
</dbReference>
<comment type="caution">
    <text evidence="1">The sequence shown here is derived from an EMBL/GenBank/DDBJ whole genome shotgun (WGS) entry which is preliminary data.</text>
</comment>
<proteinExistence type="predicted"/>
<evidence type="ECO:0000313" key="1">
    <source>
        <dbReference type="EMBL" id="GLT21774.1"/>
    </source>
</evidence>
<protein>
    <recommendedName>
        <fullName evidence="3">Carboxypeptidase regulatory-like domain-containing protein</fullName>
    </recommendedName>
</protein>
<dbReference type="Proteomes" id="UP001157167">
    <property type="component" value="Unassembled WGS sequence"/>
</dbReference>
<accession>A0ABQ6F948</accession>
<reference evidence="2" key="1">
    <citation type="journal article" date="2019" name="Int. J. Syst. Evol. Microbiol.">
        <title>The Global Catalogue of Microorganisms (GCM) 10K type strain sequencing project: providing services to taxonomists for standard genome sequencing and annotation.</title>
        <authorList>
            <consortium name="The Broad Institute Genomics Platform"/>
            <consortium name="The Broad Institute Genome Sequencing Center for Infectious Disease"/>
            <person name="Wu L."/>
            <person name="Ma J."/>
        </authorList>
    </citation>
    <scope>NUCLEOTIDE SEQUENCE [LARGE SCALE GENOMIC DNA]</scope>
    <source>
        <strain evidence="2">NBRC 102407</strain>
    </source>
</reference>
<sequence length="284" mass="29493">MLAATDTPLGWAARHSPDRIAAVGVLAVKVRRYLTDGTDPGLTPIPGLRVRVAGQAEQPLWHQSTGLYGFLDIPAGEARIEIDDPTGRYQPQAITATVPDRADLKAALEAGETPPAVPAPAYPEAALRPGLTMALPPGTSALWGVLRDAGRPVPGALLTVATVQGGAADSVTALSGPDGSYLLVLPFEVIDRSVTPPLRAFDRALSVFAPRPALATALATKGFLAGQPANVFGLTAAQRNALFLPRDFQLRDAGGTLHPQVGGQNPPASVSVGARVRLDIELLP</sequence>
<gene>
    <name evidence="1" type="ORF">GCM10007933_12270</name>
</gene>
<name>A0ABQ6F948_9RHOO</name>
<organism evidence="1 2">
    <name type="scientific">Zoogloea oryzae</name>
    <dbReference type="NCBI Taxonomy" id="310767"/>
    <lineage>
        <taxon>Bacteria</taxon>
        <taxon>Pseudomonadati</taxon>
        <taxon>Pseudomonadota</taxon>
        <taxon>Betaproteobacteria</taxon>
        <taxon>Rhodocyclales</taxon>
        <taxon>Zoogloeaceae</taxon>
        <taxon>Zoogloea</taxon>
    </lineage>
</organism>
<keyword evidence="2" id="KW-1185">Reference proteome</keyword>